<sequence length="146" mass="16300">MKSHGPKLEVDEQARHHFSAFVDAFVSQQLGERWVTLFDAARSASWRKIDPWSLWDTPHQRAGARYEEVQDDVRSLLSSTVMRVGKDAPVVIFHLGHSKPAIHRIALHQITPQDWPLEGLVSIVPGSRAVVVNHDGGILLCTPRGA</sequence>
<evidence type="ECO:0000313" key="1">
    <source>
        <dbReference type="EMBL" id="ALV08396.1"/>
    </source>
</evidence>
<accession>A0A0U3MLQ5</accession>
<dbReference type="KEGG" id="rdp:RD2015_3945"/>
<protein>
    <submittedName>
        <fullName evidence="1">Uncharacterized protein</fullName>
    </submittedName>
</protein>
<dbReference type="Proteomes" id="UP000060699">
    <property type="component" value="Chromosome"/>
</dbReference>
<dbReference type="OrthoDB" id="9977323at2"/>
<name>A0A0U3MLQ5_9BURK</name>
<proteinExistence type="predicted"/>
<dbReference type="AlphaFoldDB" id="A0A0U3MLQ5"/>
<dbReference type="EMBL" id="CP013729">
    <property type="protein sequence ID" value="ALV08396.1"/>
    <property type="molecule type" value="Genomic_DNA"/>
</dbReference>
<evidence type="ECO:0000313" key="2">
    <source>
        <dbReference type="Proteomes" id="UP000060699"/>
    </source>
</evidence>
<reference evidence="1 2" key="1">
    <citation type="submission" date="2015-12" db="EMBL/GenBank/DDBJ databases">
        <title>Complete genome of Roseateles depolymerans KCTC 42856.</title>
        <authorList>
            <person name="Kim K.M."/>
        </authorList>
    </citation>
    <scope>NUCLEOTIDE SEQUENCE [LARGE SCALE GENOMIC DNA]</scope>
    <source>
        <strain evidence="1 2">KCTC 42856</strain>
    </source>
</reference>
<keyword evidence="2" id="KW-1185">Reference proteome</keyword>
<dbReference type="STRING" id="76731.RD2015_3945"/>
<dbReference type="RefSeq" id="WP_058936370.1">
    <property type="nucleotide sequence ID" value="NZ_CP013729.1"/>
</dbReference>
<organism evidence="1 2">
    <name type="scientific">Roseateles depolymerans</name>
    <dbReference type="NCBI Taxonomy" id="76731"/>
    <lineage>
        <taxon>Bacteria</taxon>
        <taxon>Pseudomonadati</taxon>
        <taxon>Pseudomonadota</taxon>
        <taxon>Betaproteobacteria</taxon>
        <taxon>Burkholderiales</taxon>
        <taxon>Sphaerotilaceae</taxon>
        <taxon>Roseateles</taxon>
    </lineage>
</organism>
<gene>
    <name evidence="1" type="ORF">RD2015_3945</name>
</gene>